<evidence type="ECO:0000313" key="2">
    <source>
        <dbReference type="EMBL" id="QHS98780.1"/>
    </source>
</evidence>
<protein>
    <recommendedName>
        <fullName evidence="3">Protein kinase domain-containing protein</fullName>
    </recommendedName>
</protein>
<sequence>MFDIYYKKNDNLVLFETLEKTDFTDIKNAQNYIPIYNQFFSLNGKNYSALNINHKYHMCDLLKKNSYSTYEINVKHGDKKIKRDVFFKYSPLLDPIKYLSGKYESYEQDKIIALPDLSNNCHKKILDYNNAAYVDSFFSYLTSRSFHEYKFIHGLDFYGSFIGLKNNYIINIAEDLEYLLDTKFFQENKNLLFYVEEGTTNFFSDSDSRTNKKPLVLNENVELKLDTINNDIFDSVFELTTENLNTHNNLVNKNTVYMSDISMNVVKPTVNLKHKSISNSSDSSCSSRISNTNSSKSKSGSVCSYNGTSTDNSSYSSISEELLECKIKTFPVQIICLEKMDDTLDSLLGDEFDLEESDDDDEKSLGSIEELSDEEWRSCLFQIIMTLIAYQKMFDFTHNDLHTNNIMYNNTEKKYLFYKYDDVYYKVPTYGRIYKIIDFGRAIYRYKNKVICSDSYHPKGDAATLYNCEPYLNDEKPVLKPNKSFDLCRLGCSLYDYFIDEVEDPKVVINPIGKLIVDWCKDDNGKNILYKTNGDERYPDFKLYKMIARTVHNHTPQRQLERGIFYKYQTQKKKIKKKPIMNIDNYPVHFTD</sequence>
<evidence type="ECO:0008006" key="3">
    <source>
        <dbReference type="Google" id="ProtNLM"/>
    </source>
</evidence>
<feature type="region of interest" description="Disordered" evidence="1">
    <location>
        <begin position="276"/>
        <end position="303"/>
    </location>
</feature>
<dbReference type="InterPro" id="IPR011009">
    <property type="entry name" value="Kinase-like_dom_sf"/>
</dbReference>
<organism evidence="2">
    <name type="scientific">viral metagenome</name>
    <dbReference type="NCBI Taxonomy" id="1070528"/>
    <lineage>
        <taxon>unclassified sequences</taxon>
        <taxon>metagenomes</taxon>
        <taxon>organismal metagenomes</taxon>
    </lineage>
</organism>
<dbReference type="AlphaFoldDB" id="A0A6C0C2Y9"/>
<name>A0A6C0C2Y9_9ZZZZ</name>
<evidence type="ECO:0000256" key="1">
    <source>
        <dbReference type="SAM" id="MobiDB-lite"/>
    </source>
</evidence>
<dbReference type="SUPFAM" id="SSF56112">
    <property type="entry name" value="Protein kinase-like (PK-like)"/>
    <property type="match status" value="1"/>
</dbReference>
<proteinExistence type="predicted"/>
<dbReference type="Gene3D" id="1.10.510.10">
    <property type="entry name" value="Transferase(Phosphotransferase) domain 1"/>
    <property type="match status" value="1"/>
</dbReference>
<accession>A0A6C0C2Y9</accession>
<dbReference type="EMBL" id="MN739323">
    <property type="protein sequence ID" value="QHS98780.1"/>
    <property type="molecule type" value="Genomic_DNA"/>
</dbReference>
<feature type="compositionally biased region" description="Low complexity" evidence="1">
    <location>
        <begin position="277"/>
        <end position="303"/>
    </location>
</feature>
<reference evidence="2" key="1">
    <citation type="journal article" date="2020" name="Nature">
        <title>Giant virus diversity and host interactions through global metagenomics.</title>
        <authorList>
            <person name="Schulz F."/>
            <person name="Roux S."/>
            <person name="Paez-Espino D."/>
            <person name="Jungbluth S."/>
            <person name="Walsh D.A."/>
            <person name="Denef V.J."/>
            <person name="McMahon K.D."/>
            <person name="Konstantinidis K.T."/>
            <person name="Eloe-Fadrosh E.A."/>
            <person name="Kyrpides N.C."/>
            <person name="Woyke T."/>
        </authorList>
    </citation>
    <scope>NUCLEOTIDE SEQUENCE</scope>
    <source>
        <strain evidence="2">GVMAG-M-3300020185-18</strain>
    </source>
</reference>